<name>A0A2G8LM20_STIJA</name>
<evidence type="ECO:0000313" key="2">
    <source>
        <dbReference type="Proteomes" id="UP000230750"/>
    </source>
</evidence>
<accession>A0A2G8LM20</accession>
<organism evidence="1 2">
    <name type="scientific">Stichopus japonicus</name>
    <name type="common">Sea cucumber</name>
    <dbReference type="NCBI Taxonomy" id="307972"/>
    <lineage>
        <taxon>Eukaryota</taxon>
        <taxon>Metazoa</taxon>
        <taxon>Echinodermata</taxon>
        <taxon>Eleutherozoa</taxon>
        <taxon>Echinozoa</taxon>
        <taxon>Holothuroidea</taxon>
        <taxon>Aspidochirotacea</taxon>
        <taxon>Aspidochirotida</taxon>
        <taxon>Stichopodidae</taxon>
        <taxon>Apostichopus</taxon>
    </lineage>
</organism>
<dbReference type="EMBL" id="MRZV01000035">
    <property type="protein sequence ID" value="PIK61307.1"/>
    <property type="molecule type" value="Genomic_DNA"/>
</dbReference>
<dbReference type="AlphaFoldDB" id="A0A2G8LM20"/>
<proteinExistence type="predicted"/>
<protein>
    <submittedName>
        <fullName evidence="1">Uncharacterized protein</fullName>
    </submittedName>
</protein>
<comment type="caution">
    <text evidence="1">The sequence shown here is derived from an EMBL/GenBank/DDBJ whole genome shotgun (WGS) entry which is preliminary data.</text>
</comment>
<sequence length="289" mass="31401">MLAPLLAQNRNGHDMEVCKCHDRPRSQLSCGTMAGSIVTFLVILTTCYVCFPSVSALTCFDCSSLHESECSRPLNGSTEIVACDEECYVEVTSSNITRGCGTCNDNRDCCPTDLCNNERSSSTPPIAGAGTQCYDCTYRESNGVKYGHSSCTWEEFDQLHPLVKTKMCSTGCLVSEITAEDDQGREYILTRRCAEEGSCADTCMTQPGYRSCNSCCNETLCNGRRIGLVEVTEPGNQCYSCTYSATTAGYIGSPGCYKPFNASGEGVRKEACTGECKVSEVMLRRKIVS</sequence>
<gene>
    <name evidence="1" type="ORF">BSL78_01727</name>
</gene>
<keyword evidence="2" id="KW-1185">Reference proteome</keyword>
<reference evidence="1 2" key="1">
    <citation type="journal article" date="2017" name="PLoS Biol.">
        <title>The sea cucumber genome provides insights into morphological evolution and visceral regeneration.</title>
        <authorList>
            <person name="Zhang X."/>
            <person name="Sun L."/>
            <person name="Yuan J."/>
            <person name="Sun Y."/>
            <person name="Gao Y."/>
            <person name="Zhang L."/>
            <person name="Li S."/>
            <person name="Dai H."/>
            <person name="Hamel J.F."/>
            <person name="Liu C."/>
            <person name="Yu Y."/>
            <person name="Liu S."/>
            <person name="Lin W."/>
            <person name="Guo K."/>
            <person name="Jin S."/>
            <person name="Xu P."/>
            <person name="Storey K.B."/>
            <person name="Huan P."/>
            <person name="Zhang T."/>
            <person name="Zhou Y."/>
            <person name="Zhang J."/>
            <person name="Lin C."/>
            <person name="Li X."/>
            <person name="Xing L."/>
            <person name="Huo D."/>
            <person name="Sun M."/>
            <person name="Wang L."/>
            <person name="Mercier A."/>
            <person name="Li F."/>
            <person name="Yang H."/>
            <person name="Xiang J."/>
        </authorList>
    </citation>
    <scope>NUCLEOTIDE SEQUENCE [LARGE SCALE GENOMIC DNA]</scope>
    <source>
        <strain evidence="1">Shaxun</strain>
        <tissue evidence="1">Muscle</tissue>
    </source>
</reference>
<evidence type="ECO:0000313" key="1">
    <source>
        <dbReference type="EMBL" id="PIK61307.1"/>
    </source>
</evidence>
<dbReference type="Proteomes" id="UP000230750">
    <property type="component" value="Unassembled WGS sequence"/>
</dbReference>